<dbReference type="GO" id="GO:0043022">
    <property type="term" value="F:ribosome binding"/>
    <property type="evidence" value="ECO:0007669"/>
    <property type="project" value="TreeGrafter"/>
</dbReference>
<dbReference type="Pfam" id="PF01926">
    <property type="entry name" value="MMR_HSR1"/>
    <property type="match status" value="1"/>
</dbReference>
<reference evidence="10 11" key="1">
    <citation type="submission" date="2017-01" db="EMBL/GenBank/DDBJ databases">
        <authorList>
            <person name="Mah S.A."/>
            <person name="Swanson W.J."/>
            <person name="Moy G.W."/>
            <person name="Vacquier V.D."/>
        </authorList>
    </citation>
    <scope>NUCLEOTIDE SEQUENCE [LARGE SCALE GENOMIC DNA]</scope>
    <source>
        <strain evidence="10 11">DSM 22694</strain>
    </source>
</reference>
<evidence type="ECO:0000259" key="9">
    <source>
        <dbReference type="PROSITE" id="PS51705"/>
    </source>
</evidence>
<dbReference type="HAMAP" id="MF_00900">
    <property type="entry name" value="GTPase_HflX"/>
    <property type="match status" value="1"/>
</dbReference>
<evidence type="ECO:0000256" key="8">
    <source>
        <dbReference type="PIRSR" id="PIRSR006809-2"/>
    </source>
</evidence>
<dbReference type="SUPFAM" id="SSF52540">
    <property type="entry name" value="P-loop containing nucleoside triphosphate hydrolases"/>
    <property type="match status" value="1"/>
</dbReference>
<evidence type="ECO:0000256" key="6">
    <source>
        <dbReference type="HAMAP-Rule" id="MF_00900"/>
    </source>
</evidence>
<dbReference type="GO" id="GO:0003924">
    <property type="term" value="F:GTPase activity"/>
    <property type="evidence" value="ECO:0007669"/>
    <property type="project" value="UniProtKB-UniRule"/>
</dbReference>
<dbReference type="InterPro" id="IPR042108">
    <property type="entry name" value="GTPase_HflX_N_sf"/>
</dbReference>
<comment type="subcellular location">
    <subcellularLocation>
        <location evidence="6">Cytoplasm</location>
    </subcellularLocation>
    <text evidence="6">May associate with membranes.</text>
</comment>
<dbReference type="EMBL" id="CP019239">
    <property type="protein sequence ID" value="APW43061.1"/>
    <property type="molecule type" value="Genomic_DNA"/>
</dbReference>
<keyword evidence="1 6" id="KW-0963">Cytoplasm</keyword>
<dbReference type="eggNOG" id="COG2262">
    <property type="taxonomic scope" value="Bacteria"/>
</dbReference>
<evidence type="ECO:0000256" key="5">
    <source>
        <dbReference type="ARBA" id="ARBA00023134"/>
    </source>
</evidence>
<dbReference type="STRING" id="1484693.RS694_11320"/>
<dbReference type="Gene3D" id="3.40.50.11060">
    <property type="entry name" value="GTPase HflX, N-terminal domain"/>
    <property type="match status" value="1"/>
</dbReference>
<gene>
    <name evidence="6" type="primary">hflX</name>
    <name evidence="10" type="ORF">RS694_11320</name>
</gene>
<dbReference type="Pfam" id="PF13167">
    <property type="entry name" value="GTP-bdg_N"/>
    <property type="match status" value="1"/>
</dbReference>
<keyword evidence="5 6" id="KW-0342">GTP-binding</keyword>
<name>A0A1P8KAN3_9BURK</name>
<feature type="binding site" evidence="8">
    <location>
        <position position="213"/>
    </location>
    <ligand>
        <name>Mg(2+)</name>
        <dbReference type="ChEBI" id="CHEBI:18420"/>
    </ligand>
</feature>
<dbReference type="Gene3D" id="6.10.250.2860">
    <property type="match status" value="1"/>
</dbReference>
<dbReference type="Proteomes" id="UP000186110">
    <property type="component" value="Chromosome"/>
</dbReference>
<keyword evidence="4 8" id="KW-0460">Magnesium</keyword>
<evidence type="ECO:0000256" key="3">
    <source>
        <dbReference type="ARBA" id="ARBA00022741"/>
    </source>
</evidence>
<dbReference type="NCBIfam" id="TIGR03156">
    <property type="entry name" value="GTP_HflX"/>
    <property type="match status" value="1"/>
</dbReference>
<comment type="cofactor">
    <cofactor evidence="8">
        <name>Mg(2+)</name>
        <dbReference type="ChEBI" id="CHEBI:18420"/>
    </cofactor>
</comment>
<dbReference type="RefSeq" id="WP_037246995.1">
    <property type="nucleotide sequence ID" value="NZ_CP019239.1"/>
</dbReference>
<keyword evidence="2 8" id="KW-0479">Metal-binding</keyword>
<keyword evidence="11" id="KW-1185">Reference proteome</keyword>
<dbReference type="InterPro" id="IPR006073">
    <property type="entry name" value="GTP-bd"/>
</dbReference>
<dbReference type="AlphaFoldDB" id="A0A1P8KAN3"/>
<dbReference type="InterPro" id="IPR025121">
    <property type="entry name" value="GTPase_HflX_N"/>
</dbReference>
<evidence type="ECO:0000256" key="7">
    <source>
        <dbReference type="PIRSR" id="PIRSR006809-1"/>
    </source>
</evidence>
<comment type="subunit">
    <text evidence="6">Monomer. Associates with the 50S ribosomal subunit.</text>
</comment>
<organism evidence="10 11">
    <name type="scientific">Rhodoferax saidenbachensis</name>
    <dbReference type="NCBI Taxonomy" id="1484693"/>
    <lineage>
        <taxon>Bacteria</taxon>
        <taxon>Pseudomonadati</taxon>
        <taxon>Pseudomonadota</taxon>
        <taxon>Betaproteobacteria</taxon>
        <taxon>Burkholderiales</taxon>
        <taxon>Comamonadaceae</taxon>
        <taxon>Rhodoferax</taxon>
    </lineage>
</organism>
<dbReference type="Pfam" id="PF16360">
    <property type="entry name" value="GTP-bdg_M"/>
    <property type="match status" value="1"/>
</dbReference>
<feature type="binding site" evidence="7">
    <location>
        <begin position="254"/>
        <end position="257"/>
    </location>
    <ligand>
        <name>GTP</name>
        <dbReference type="ChEBI" id="CHEBI:37565"/>
    </ligand>
</feature>
<dbReference type="GO" id="GO:0005737">
    <property type="term" value="C:cytoplasm"/>
    <property type="evidence" value="ECO:0007669"/>
    <property type="project" value="UniProtKB-SubCell"/>
</dbReference>
<dbReference type="InterPro" id="IPR030394">
    <property type="entry name" value="G_HFLX_dom"/>
</dbReference>
<evidence type="ECO:0000313" key="10">
    <source>
        <dbReference type="EMBL" id="APW43061.1"/>
    </source>
</evidence>
<dbReference type="GO" id="GO:0046872">
    <property type="term" value="F:metal ion binding"/>
    <property type="evidence" value="ECO:0007669"/>
    <property type="project" value="UniProtKB-KW"/>
</dbReference>
<dbReference type="PIRSF" id="PIRSF006809">
    <property type="entry name" value="GTP-binding_hflX_prd"/>
    <property type="match status" value="1"/>
</dbReference>
<keyword evidence="3 6" id="KW-0547">Nucleotide-binding</keyword>
<feature type="binding site" evidence="7">
    <location>
        <begin position="351"/>
        <end position="353"/>
    </location>
    <ligand>
        <name>GTP</name>
        <dbReference type="ChEBI" id="CHEBI:37565"/>
    </ligand>
</feature>
<dbReference type="PANTHER" id="PTHR10229">
    <property type="entry name" value="GTP-BINDING PROTEIN HFLX"/>
    <property type="match status" value="1"/>
</dbReference>
<dbReference type="PRINTS" id="PR00326">
    <property type="entry name" value="GTP1OBG"/>
</dbReference>
<dbReference type="CDD" id="cd01878">
    <property type="entry name" value="HflX"/>
    <property type="match status" value="1"/>
</dbReference>
<dbReference type="FunFam" id="3.40.50.11060:FF:000001">
    <property type="entry name" value="GTPase HflX"/>
    <property type="match status" value="1"/>
</dbReference>
<evidence type="ECO:0000256" key="4">
    <source>
        <dbReference type="ARBA" id="ARBA00022842"/>
    </source>
</evidence>
<dbReference type="PROSITE" id="PS51705">
    <property type="entry name" value="G_HFLX"/>
    <property type="match status" value="1"/>
</dbReference>
<accession>A0A1P8KAN3</accession>
<sequence>MTTKPSSVEAPTILVGVDLGLPNFDGELEELGLLAQTAGMTPVARVTCKRRAPDAALFIGSGKADEIKLLATQLGAQEILFDQSLSPGQQRNLERHLELPVNDRTFLILEIFAQRARSHEGKLQVELARLQYLSTRLVRRWSHLERQTGGAGVRGGPGEKQIELDRRMISETIKRTKERLVKVKKQRQTQRRQRERRDAFNISLIGYTNAGKSTLFNALVKARAYAADQLFATLDTTTRQLYLGEAARSVSLSDTVGFIRDLPHGLVDAFQATLQEAIDADLLLHVVDASNPNFVEQIAQVQQVLVEIGAADIPQLLVFNKIDALDAEHQPVRVEDSFEIAGVQTPRIFVSAKNMLGMQELRARLAQLASTEAAEPEMPVYSPDSSGADL</sequence>
<dbReference type="PANTHER" id="PTHR10229:SF0">
    <property type="entry name" value="GTP-BINDING PROTEIN 6-RELATED"/>
    <property type="match status" value="1"/>
</dbReference>
<feature type="binding site" evidence="7">
    <location>
        <begin position="231"/>
        <end position="235"/>
    </location>
    <ligand>
        <name>GTP</name>
        <dbReference type="ChEBI" id="CHEBI:37565"/>
    </ligand>
</feature>
<dbReference type="KEGG" id="rsb:RS694_11320"/>
<dbReference type="GO" id="GO:0005525">
    <property type="term" value="F:GTP binding"/>
    <property type="evidence" value="ECO:0007669"/>
    <property type="project" value="UniProtKB-UniRule"/>
</dbReference>
<evidence type="ECO:0000256" key="2">
    <source>
        <dbReference type="ARBA" id="ARBA00022723"/>
    </source>
</evidence>
<feature type="domain" description="Hflx-type G" evidence="9">
    <location>
        <begin position="200"/>
        <end position="373"/>
    </location>
</feature>
<feature type="binding site" evidence="7">
    <location>
        <begin position="206"/>
        <end position="213"/>
    </location>
    <ligand>
        <name>GTP</name>
        <dbReference type="ChEBI" id="CHEBI:37565"/>
    </ligand>
</feature>
<comment type="similarity">
    <text evidence="6">Belongs to the TRAFAC class OBG-HflX-like GTPase superfamily. HflX GTPase family.</text>
</comment>
<evidence type="ECO:0000256" key="1">
    <source>
        <dbReference type="ARBA" id="ARBA00022490"/>
    </source>
</evidence>
<evidence type="ECO:0000313" key="11">
    <source>
        <dbReference type="Proteomes" id="UP000186110"/>
    </source>
</evidence>
<comment type="function">
    <text evidence="6">GTPase that associates with the 50S ribosomal subunit and may have a role during protein synthesis or ribosome biogenesis.</text>
</comment>
<feature type="binding site" evidence="7">
    <location>
        <begin position="320"/>
        <end position="323"/>
    </location>
    <ligand>
        <name>GTP</name>
        <dbReference type="ChEBI" id="CHEBI:37565"/>
    </ligand>
</feature>
<dbReference type="Gene3D" id="3.40.50.300">
    <property type="entry name" value="P-loop containing nucleotide triphosphate hydrolases"/>
    <property type="match status" value="1"/>
</dbReference>
<feature type="binding site" evidence="8">
    <location>
        <position position="233"/>
    </location>
    <ligand>
        <name>Mg(2+)</name>
        <dbReference type="ChEBI" id="CHEBI:18420"/>
    </ligand>
</feature>
<dbReference type="InterPro" id="IPR027417">
    <property type="entry name" value="P-loop_NTPase"/>
</dbReference>
<dbReference type="InterPro" id="IPR016496">
    <property type="entry name" value="GTPase_HflX"/>
</dbReference>
<protein>
    <recommendedName>
        <fullName evidence="6">GTPase HflX</fullName>
    </recommendedName>
    <alternativeName>
        <fullName evidence="6">GTP-binding protein HflX</fullName>
    </alternativeName>
</protein>
<dbReference type="InterPro" id="IPR032305">
    <property type="entry name" value="GTP-bd_M"/>
</dbReference>
<proteinExistence type="inferred from homology"/>